<feature type="domain" description="Reverse transcriptase" evidence="2">
    <location>
        <begin position="550"/>
        <end position="777"/>
    </location>
</feature>
<dbReference type="InterPro" id="IPR005135">
    <property type="entry name" value="Endo/exonuclease/phosphatase"/>
</dbReference>
<dbReference type="SUPFAM" id="SSF56672">
    <property type="entry name" value="DNA/RNA polymerases"/>
    <property type="match status" value="1"/>
</dbReference>
<dbReference type="InterPro" id="IPR036691">
    <property type="entry name" value="Endo/exonu/phosph_ase_sf"/>
</dbReference>
<dbReference type="CDD" id="cd01650">
    <property type="entry name" value="RT_nLTR_like"/>
    <property type="match status" value="1"/>
</dbReference>
<dbReference type="SUPFAM" id="SSF56219">
    <property type="entry name" value="DNase I-like"/>
    <property type="match status" value="1"/>
</dbReference>
<dbReference type="InterPro" id="IPR026960">
    <property type="entry name" value="RVT-Znf"/>
</dbReference>
<comment type="caution">
    <text evidence="5">The sequence shown here is derived from an EMBL/GenBank/DDBJ whole genome shotgun (WGS) entry which is preliminary data.</text>
</comment>
<feature type="compositionally biased region" description="Polar residues" evidence="1">
    <location>
        <begin position="37"/>
        <end position="50"/>
    </location>
</feature>
<dbReference type="PANTHER" id="PTHR33116:SF86">
    <property type="entry name" value="REVERSE TRANSCRIPTASE DOMAIN-CONTAINING PROTEIN"/>
    <property type="match status" value="1"/>
</dbReference>
<feature type="region of interest" description="Disordered" evidence="1">
    <location>
        <begin position="37"/>
        <end position="71"/>
    </location>
</feature>
<dbReference type="PANTHER" id="PTHR33116">
    <property type="entry name" value="REVERSE TRANSCRIPTASE ZINC-BINDING DOMAIN-CONTAINING PROTEIN-RELATED-RELATED"/>
    <property type="match status" value="1"/>
</dbReference>
<gene>
    <name evidence="5" type="ORF">Sradi_3011800</name>
</gene>
<dbReference type="Gene3D" id="3.60.10.10">
    <property type="entry name" value="Endonuclease/exonuclease/phosphatase"/>
    <property type="match status" value="1"/>
</dbReference>
<reference evidence="5" key="1">
    <citation type="submission" date="2020-06" db="EMBL/GenBank/DDBJ databases">
        <authorList>
            <person name="Li T."/>
            <person name="Hu X."/>
            <person name="Zhang T."/>
            <person name="Song X."/>
            <person name="Zhang H."/>
            <person name="Dai N."/>
            <person name="Sheng W."/>
            <person name="Hou X."/>
            <person name="Wei L."/>
        </authorList>
    </citation>
    <scope>NUCLEOTIDE SEQUENCE</scope>
    <source>
        <strain evidence="5">G02</strain>
        <tissue evidence="5">Leaf</tissue>
    </source>
</reference>
<accession>A0AAW2S246</accession>
<proteinExistence type="predicted"/>
<evidence type="ECO:0000259" key="3">
    <source>
        <dbReference type="Pfam" id="PF03372"/>
    </source>
</evidence>
<evidence type="ECO:0000256" key="1">
    <source>
        <dbReference type="SAM" id="MobiDB-lite"/>
    </source>
</evidence>
<name>A0AAW2S246_SESRA</name>
<dbReference type="InterPro" id="IPR000477">
    <property type="entry name" value="RT_dom"/>
</dbReference>
<evidence type="ECO:0000259" key="2">
    <source>
        <dbReference type="Pfam" id="PF00078"/>
    </source>
</evidence>
<organism evidence="5">
    <name type="scientific">Sesamum radiatum</name>
    <name type="common">Black benniseed</name>
    <dbReference type="NCBI Taxonomy" id="300843"/>
    <lineage>
        <taxon>Eukaryota</taxon>
        <taxon>Viridiplantae</taxon>
        <taxon>Streptophyta</taxon>
        <taxon>Embryophyta</taxon>
        <taxon>Tracheophyta</taxon>
        <taxon>Spermatophyta</taxon>
        <taxon>Magnoliopsida</taxon>
        <taxon>eudicotyledons</taxon>
        <taxon>Gunneridae</taxon>
        <taxon>Pentapetalae</taxon>
        <taxon>asterids</taxon>
        <taxon>lamiids</taxon>
        <taxon>Lamiales</taxon>
        <taxon>Pedaliaceae</taxon>
        <taxon>Sesamum</taxon>
    </lineage>
</organism>
<evidence type="ECO:0000313" key="5">
    <source>
        <dbReference type="EMBL" id="KAL0386175.1"/>
    </source>
</evidence>
<sequence>MLPQVIPESCMKQPESLRKDLFSTKETVEHLFVQKTTPKPSQTLISSSGRTVGAEKEMESDVNVLPGKNSSSLVIPVSRSSELSSIQISSSEGGEESEQSGDSMMGGDLVAVPIVFIAGGKEGKGVGRGSGRRGRSSVGGSVSVRKRKRGMGIGERPLKKASITTSGSVPTVRKLSECIRKWRPQLVFLSETKCGNARFERVRDRLNMFGICVPAEGRSGGLALLWEKEVVVQLLSYSIHHIDVHILDGNSSTNWKFTGFYGEPDASRRRGVWEKLVCLSNQSDALWLCAGDFNEVLTQEEKTGGPRLIRQIEDFRNALQCSDLSDLGYQGIRYTWCNRRQAPDTVWARLDRACGNSRWCERHSDTVVTHIAVPYSDHVMLRVQWRGLDVAKGQEKRLFRFDARWLAAEDCKENTIRRLRDEEGVWREYEEDIQGILLRYFQAIFTSNGPPDSMINEVLLVQPRVSPEMNQVLATPYTVTEVKSAIFGMFPFKSPGPDGMPPVFFHKFWDIVGSDVTCAVLRILNDQIMLNKMNYTHIVLIPKCETLETVAQLRPISLCNVIVKTASKCIANRLKPMLDSIISPSQSAFIQGRLITDNTLLAFELNHYLQSTRRSKEGCVALKLDMSKAYDRVEWTFLRGTLLRLGFNHRFVSLVMMLVITVSYSLTLNGEHFEVFSCLIQDAERRERLTGVVVARQAPRVSHLLFADDTLVFCGATTEQIGEMRWILQVYARISGQEINFQKSTMVISGGVLLAVKHLLGAILRVRVVPRHDKYLGLPAVGGRSRVALFQNIRDRMWNRIEGWHSKLLSQAGKGVLIKAVLQSLPTYAMSCFQLPRGFLRSLESLMADFWWHSRGERRVHLVAWRQLCRSRATGGLGFRELREFNWALLAKQGWRVLTRPTSLLSQVLKAKYFPTSSFETAEMGSHPSLTWRGICGAKRLLEEGCRQDSEGVWRWRFEQTGKFSVQSAYRQAVIMRDQSMASSSHSNLHLTHGRGSSWSMLWRVGVPPKVRLLMWRLCRGALPTMELLARRATGVDVNCVVCGVGVESIRHVFWECSFARQVWALSNIAWQSISSWTEGPEAWVSGVLARLDKEEDGHYFMICWALWRHRCRRVMEGSIQEPWSVWRNAMVMLESYLSAGGRIVEEGV</sequence>
<dbReference type="Pfam" id="PF00078">
    <property type="entry name" value="RVT_1"/>
    <property type="match status" value="1"/>
</dbReference>
<dbReference type="Pfam" id="PF03372">
    <property type="entry name" value="Exo_endo_phos"/>
    <property type="match status" value="1"/>
</dbReference>
<feature type="region of interest" description="Disordered" evidence="1">
    <location>
        <begin position="123"/>
        <end position="144"/>
    </location>
</feature>
<feature type="domain" description="Reverse transcriptase zinc-binding" evidence="4">
    <location>
        <begin position="964"/>
        <end position="1064"/>
    </location>
</feature>
<evidence type="ECO:0000259" key="4">
    <source>
        <dbReference type="Pfam" id="PF13966"/>
    </source>
</evidence>
<dbReference type="GO" id="GO:0003824">
    <property type="term" value="F:catalytic activity"/>
    <property type="evidence" value="ECO:0007669"/>
    <property type="project" value="InterPro"/>
</dbReference>
<dbReference type="InterPro" id="IPR043502">
    <property type="entry name" value="DNA/RNA_pol_sf"/>
</dbReference>
<dbReference type="EMBL" id="JACGWJ010000012">
    <property type="protein sequence ID" value="KAL0386175.1"/>
    <property type="molecule type" value="Genomic_DNA"/>
</dbReference>
<feature type="domain" description="Endonuclease/exonuclease/phosphatase" evidence="3">
    <location>
        <begin position="170"/>
        <end position="378"/>
    </location>
</feature>
<protein>
    <submittedName>
        <fullName evidence="5">Mitochondrial protein</fullName>
    </submittedName>
</protein>
<dbReference type="AlphaFoldDB" id="A0AAW2S246"/>
<dbReference type="Pfam" id="PF13966">
    <property type="entry name" value="zf-RVT"/>
    <property type="match status" value="1"/>
</dbReference>
<feature type="region of interest" description="Disordered" evidence="1">
    <location>
        <begin position="85"/>
        <end position="104"/>
    </location>
</feature>
<reference evidence="5" key="2">
    <citation type="journal article" date="2024" name="Plant">
        <title>Genomic evolution and insights into agronomic trait innovations of Sesamum species.</title>
        <authorList>
            <person name="Miao H."/>
            <person name="Wang L."/>
            <person name="Qu L."/>
            <person name="Liu H."/>
            <person name="Sun Y."/>
            <person name="Le M."/>
            <person name="Wang Q."/>
            <person name="Wei S."/>
            <person name="Zheng Y."/>
            <person name="Lin W."/>
            <person name="Duan Y."/>
            <person name="Cao H."/>
            <person name="Xiong S."/>
            <person name="Wang X."/>
            <person name="Wei L."/>
            <person name="Li C."/>
            <person name="Ma Q."/>
            <person name="Ju M."/>
            <person name="Zhao R."/>
            <person name="Li G."/>
            <person name="Mu C."/>
            <person name="Tian Q."/>
            <person name="Mei H."/>
            <person name="Zhang T."/>
            <person name="Gao T."/>
            <person name="Zhang H."/>
        </authorList>
    </citation>
    <scope>NUCLEOTIDE SEQUENCE</scope>
    <source>
        <strain evidence="5">G02</strain>
    </source>
</reference>